<dbReference type="EMBL" id="CAMXCT010006531">
    <property type="protein sequence ID" value="CAI4015428.1"/>
    <property type="molecule type" value="Genomic_DNA"/>
</dbReference>
<dbReference type="EMBL" id="CAMXCT020006531">
    <property type="protein sequence ID" value="CAL1168803.1"/>
    <property type="molecule type" value="Genomic_DNA"/>
</dbReference>
<evidence type="ECO:0000313" key="2">
    <source>
        <dbReference type="EMBL" id="CAI4015428.1"/>
    </source>
</evidence>
<evidence type="ECO:0000259" key="1">
    <source>
        <dbReference type="SMART" id="SM00474"/>
    </source>
</evidence>
<accession>A0A9P1DSN9</accession>
<dbReference type="SUPFAM" id="SSF53098">
    <property type="entry name" value="Ribonuclease H-like"/>
    <property type="match status" value="1"/>
</dbReference>
<dbReference type="InterPro" id="IPR012337">
    <property type="entry name" value="RNaseH-like_sf"/>
</dbReference>
<dbReference type="PANTHER" id="PTHR43040">
    <property type="entry name" value="RIBONUCLEASE D"/>
    <property type="match status" value="1"/>
</dbReference>
<dbReference type="Proteomes" id="UP001152797">
    <property type="component" value="Unassembled WGS sequence"/>
</dbReference>
<dbReference type="GO" id="GO:0006139">
    <property type="term" value="P:nucleobase-containing compound metabolic process"/>
    <property type="evidence" value="ECO:0007669"/>
    <property type="project" value="InterPro"/>
</dbReference>
<evidence type="ECO:0000313" key="4">
    <source>
        <dbReference type="EMBL" id="CAL4802740.1"/>
    </source>
</evidence>
<dbReference type="AlphaFoldDB" id="A0A9P1DSN9"/>
<dbReference type="SMART" id="SM00474">
    <property type="entry name" value="35EXOc"/>
    <property type="match status" value="1"/>
</dbReference>
<dbReference type="GO" id="GO:0008408">
    <property type="term" value="F:3'-5' exonuclease activity"/>
    <property type="evidence" value="ECO:0007669"/>
    <property type="project" value="InterPro"/>
</dbReference>
<name>A0A9P1DSN9_9DINO</name>
<keyword evidence="5" id="KW-1185">Reference proteome</keyword>
<proteinExistence type="predicted"/>
<gene>
    <name evidence="2" type="ORF">C1SCF055_LOCUS40257</name>
</gene>
<organism evidence="2">
    <name type="scientific">Cladocopium goreaui</name>
    <dbReference type="NCBI Taxonomy" id="2562237"/>
    <lineage>
        <taxon>Eukaryota</taxon>
        <taxon>Sar</taxon>
        <taxon>Alveolata</taxon>
        <taxon>Dinophyceae</taxon>
        <taxon>Suessiales</taxon>
        <taxon>Symbiodiniaceae</taxon>
        <taxon>Cladocopium</taxon>
    </lineage>
</organism>
<dbReference type="Pfam" id="PF01612">
    <property type="entry name" value="DNA_pol_A_exo1"/>
    <property type="match status" value="1"/>
</dbReference>
<dbReference type="EMBL" id="CAMXCT030006531">
    <property type="protein sequence ID" value="CAL4802740.1"/>
    <property type="molecule type" value="Genomic_DNA"/>
</dbReference>
<reference evidence="3" key="2">
    <citation type="submission" date="2024-04" db="EMBL/GenBank/DDBJ databases">
        <authorList>
            <person name="Chen Y."/>
            <person name="Shah S."/>
            <person name="Dougan E. K."/>
            <person name="Thang M."/>
            <person name="Chan C."/>
        </authorList>
    </citation>
    <scope>NUCLEOTIDE SEQUENCE [LARGE SCALE GENOMIC DNA]</scope>
</reference>
<dbReference type="InterPro" id="IPR002562">
    <property type="entry name" value="3'-5'_exonuclease_dom"/>
</dbReference>
<evidence type="ECO:0000313" key="3">
    <source>
        <dbReference type="EMBL" id="CAL1168803.1"/>
    </source>
</evidence>
<dbReference type="InterPro" id="IPR036397">
    <property type="entry name" value="RNaseH_sf"/>
</dbReference>
<comment type="caution">
    <text evidence="2">The sequence shown here is derived from an EMBL/GenBank/DDBJ whole genome shotgun (WGS) entry which is preliminary data.</text>
</comment>
<dbReference type="Gene3D" id="3.30.420.10">
    <property type="entry name" value="Ribonuclease H-like superfamily/Ribonuclease H"/>
    <property type="match status" value="1"/>
</dbReference>
<reference evidence="2" key="1">
    <citation type="submission" date="2022-10" db="EMBL/GenBank/DDBJ databases">
        <authorList>
            <person name="Chen Y."/>
            <person name="Dougan E. K."/>
            <person name="Chan C."/>
            <person name="Rhodes N."/>
            <person name="Thang M."/>
        </authorList>
    </citation>
    <scope>NUCLEOTIDE SEQUENCE</scope>
</reference>
<dbReference type="PANTHER" id="PTHR43040:SF1">
    <property type="entry name" value="RIBONUCLEASE D"/>
    <property type="match status" value="1"/>
</dbReference>
<feature type="domain" description="3'-5' exonuclease" evidence="1">
    <location>
        <begin position="4"/>
        <end position="202"/>
    </location>
</feature>
<protein>
    <submittedName>
        <fullName evidence="4">PiRNA biogenesis protein EXD1 (Exonuclease 3'-5' domain-containing protein 1) (Exonuclease 3'-5' domain-like-containing protein 1) (Inactive exonuclease EXD1) (MExd1)</fullName>
    </submittedName>
</protein>
<dbReference type="GO" id="GO:0003676">
    <property type="term" value="F:nucleic acid binding"/>
    <property type="evidence" value="ECO:0007669"/>
    <property type="project" value="InterPro"/>
</dbReference>
<evidence type="ECO:0000313" key="5">
    <source>
        <dbReference type="Proteomes" id="UP001152797"/>
    </source>
</evidence>
<sequence>MSGAVLIDKVSNCAHHTSQLMGHQELAMDIEGINLCRTGRIALIQLCTKSGEVFLFDIAVLGQDAFDKGGLRAVLESEQICKVIFDGRADADALYHQFHVQIRHAFDLQVQHALRFSNSNDRYVKGLKKCLSDANVVPLMERECLEALKEEGLRLFAPEKGGRYEVWMERPLNQALVDYAAADVKYLLSMKAIWHASQDVLQLTRDRLQGAVQAAVPAKGQHMSVRDFSLGQHPQYLGREAVSQKRRIMGGTGPMKRSRPMGGSNRFGLDDDLDDICDPFDGFFGYGSD</sequence>
<dbReference type="OrthoDB" id="26838at2759"/>